<comment type="caution">
    <text evidence="2">The sequence shown here is derived from an EMBL/GenBank/DDBJ whole genome shotgun (WGS) entry which is preliminary data.</text>
</comment>
<gene>
    <name evidence="2" type="ORF">V5F30_11740</name>
</gene>
<dbReference type="InterPro" id="IPR011051">
    <property type="entry name" value="RmlC_Cupin_sf"/>
</dbReference>
<evidence type="ECO:0000313" key="3">
    <source>
        <dbReference type="Proteomes" id="UP001604043"/>
    </source>
</evidence>
<dbReference type="SUPFAM" id="SSF51182">
    <property type="entry name" value="RmlC-like cupins"/>
    <property type="match status" value="1"/>
</dbReference>
<dbReference type="Proteomes" id="UP001604043">
    <property type="component" value="Unassembled WGS sequence"/>
</dbReference>
<name>A0ABW6ZGV4_9HYPH</name>
<keyword evidence="3" id="KW-1185">Reference proteome</keyword>
<feature type="compositionally biased region" description="Basic and acidic residues" evidence="1">
    <location>
        <begin position="148"/>
        <end position="159"/>
    </location>
</feature>
<accession>A0ABW6ZGV4</accession>
<evidence type="ECO:0000313" key="2">
    <source>
        <dbReference type="EMBL" id="MFG1252874.1"/>
    </source>
</evidence>
<protein>
    <submittedName>
        <fullName evidence="2">Uncharacterized protein</fullName>
    </submittedName>
</protein>
<dbReference type="RefSeq" id="WP_250168032.1">
    <property type="nucleotide sequence ID" value="NZ_JAMJXC010000018.1"/>
</dbReference>
<dbReference type="EMBL" id="JBAFUR010000002">
    <property type="protein sequence ID" value="MFG1252874.1"/>
    <property type="molecule type" value="Genomic_DNA"/>
</dbReference>
<sequence>MAIFIGGRFNAFDRFPPFMETPEEIRHVQEAYKVADPTLERTTKAHVTDNGWPLQIIMLERHPGATTLPHYHVPNEALPPLPTRHQILICQSGRARVGIFTTSGAALGDVYLEPNDLLLMAEGHEVEFLEPRTRLIEIKQGPFPGTDADDKVDLPRVAR</sequence>
<evidence type="ECO:0000256" key="1">
    <source>
        <dbReference type="SAM" id="MobiDB-lite"/>
    </source>
</evidence>
<proteinExistence type="predicted"/>
<feature type="region of interest" description="Disordered" evidence="1">
    <location>
        <begin position="140"/>
        <end position="159"/>
    </location>
</feature>
<organism evidence="2 3">
    <name type="scientific">Xanthobacter aminoxidans</name>
    <dbReference type="NCBI Taxonomy" id="186280"/>
    <lineage>
        <taxon>Bacteria</taxon>
        <taxon>Pseudomonadati</taxon>
        <taxon>Pseudomonadota</taxon>
        <taxon>Alphaproteobacteria</taxon>
        <taxon>Hyphomicrobiales</taxon>
        <taxon>Xanthobacteraceae</taxon>
        <taxon>Xanthobacter</taxon>
    </lineage>
</organism>
<reference evidence="2 3" key="1">
    <citation type="submission" date="2024-02" db="EMBL/GenBank/DDBJ databases">
        <title>Expansion and revision of Xanthobacter and proposal of Roseixanthobacter gen. nov.</title>
        <authorList>
            <person name="Soltysiak M.P.M."/>
            <person name="Jalihal A."/>
            <person name="Ory A."/>
            <person name="Chrisophersen C."/>
            <person name="Lee A.D."/>
            <person name="Boulton J."/>
            <person name="Springer M."/>
        </authorList>
    </citation>
    <scope>NUCLEOTIDE SEQUENCE [LARGE SCALE GENOMIC DNA]</scope>
    <source>
        <strain evidence="2 3">CB5</strain>
    </source>
</reference>